<sequence length="444" mass="52317">MKKVDYIHPIQIGELLRKRRKELGLRLEDLADDFISPSTISNIERGITYVNEEKVRYVADKLEVNLERIHDLLAKEKQEEEQIILKLSAIENMVDLMNPDKGLEHLRKLEVPGNHKLAGMVHFLRGKVYLKKKNWVKAQNHFLEAIRIMEQKEERSLTNIKAASYHELSRIAYINNDLNQALSYIEEGIEHFREDGERLYYKYMLHISRIVYLNKAERLEEALRKIESLWQEMKEIESMDMVLEMYMVRISILIKLKLYDEATGYANQGIEVARINGKIEQACKLWLQNGKIFLAMKKWEEAENCFLTVLNLQEKLKADPLKMCAKTYLGLAYLEQKKWPEAEQILQEAIHLCQKSGQQSDPETYMALGECYFRQSKYKEAIPYYEQAQDLAKKGADRDGEHKIILKLARCYEQEDPEKFHQYVTKLYQIEIAAEEEREFSAQI</sequence>
<accession>A0A7W2AQ76</accession>
<evidence type="ECO:0000256" key="7">
    <source>
        <dbReference type="ARBA" id="ARBA00040047"/>
    </source>
</evidence>
<dbReference type="GO" id="GO:0005774">
    <property type="term" value="C:vacuolar membrane"/>
    <property type="evidence" value="ECO:0007669"/>
    <property type="project" value="TreeGrafter"/>
</dbReference>
<dbReference type="SUPFAM" id="SSF47413">
    <property type="entry name" value="lambda repressor-like DNA-binding domains"/>
    <property type="match status" value="1"/>
</dbReference>
<keyword evidence="12" id="KW-1185">Reference proteome</keyword>
<dbReference type="Proteomes" id="UP000538292">
    <property type="component" value="Unassembled WGS sequence"/>
</dbReference>
<feature type="repeat" description="TPR" evidence="9">
    <location>
        <begin position="362"/>
        <end position="395"/>
    </location>
</feature>
<dbReference type="Gene3D" id="1.10.260.40">
    <property type="entry name" value="lambda repressor-like DNA-binding domains"/>
    <property type="match status" value="1"/>
</dbReference>
<dbReference type="GO" id="GO:0019905">
    <property type="term" value="F:syntaxin binding"/>
    <property type="evidence" value="ECO:0007669"/>
    <property type="project" value="TreeGrafter"/>
</dbReference>
<comment type="similarity">
    <text evidence="2">Belongs to the SNAP family.</text>
</comment>
<evidence type="ECO:0000256" key="9">
    <source>
        <dbReference type="PROSITE-ProRule" id="PRU00339"/>
    </source>
</evidence>
<keyword evidence="5" id="KW-0653">Protein transport</keyword>
<keyword evidence="6" id="KW-0472">Membrane</keyword>
<evidence type="ECO:0000256" key="3">
    <source>
        <dbReference type="ARBA" id="ARBA00022448"/>
    </source>
</evidence>
<evidence type="ECO:0000256" key="5">
    <source>
        <dbReference type="ARBA" id="ARBA00022927"/>
    </source>
</evidence>
<dbReference type="Pfam" id="PF01381">
    <property type="entry name" value="HTH_3"/>
    <property type="match status" value="1"/>
</dbReference>
<dbReference type="RefSeq" id="WP_181737434.1">
    <property type="nucleotide sequence ID" value="NZ_JACEOL010000006.1"/>
</dbReference>
<evidence type="ECO:0000256" key="8">
    <source>
        <dbReference type="ARBA" id="ARBA00042485"/>
    </source>
</evidence>
<dbReference type="PANTHER" id="PTHR13768:SF2">
    <property type="entry name" value="GAMMA-SOLUBLE NSF ATTACHMENT PROTEIN"/>
    <property type="match status" value="1"/>
</dbReference>
<dbReference type="AlphaFoldDB" id="A0A7W2AQ76"/>
<dbReference type="InterPro" id="IPR000744">
    <property type="entry name" value="NSF_attach"/>
</dbReference>
<dbReference type="PANTHER" id="PTHR13768">
    <property type="entry name" value="SOLUBLE NSF ATTACHMENT PROTEIN SNAP"/>
    <property type="match status" value="1"/>
</dbReference>
<dbReference type="GO" id="GO:0031201">
    <property type="term" value="C:SNARE complex"/>
    <property type="evidence" value="ECO:0007669"/>
    <property type="project" value="TreeGrafter"/>
</dbReference>
<evidence type="ECO:0000313" key="12">
    <source>
        <dbReference type="Proteomes" id="UP000538292"/>
    </source>
</evidence>
<dbReference type="GO" id="GO:0003677">
    <property type="term" value="F:DNA binding"/>
    <property type="evidence" value="ECO:0007669"/>
    <property type="project" value="InterPro"/>
</dbReference>
<keyword evidence="3" id="KW-0813">Transport</keyword>
<dbReference type="SUPFAM" id="SSF48452">
    <property type="entry name" value="TPR-like"/>
    <property type="match status" value="2"/>
</dbReference>
<comment type="caution">
    <text evidence="11">The sequence shown here is derived from an EMBL/GenBank/DDBJ whole genome shotgun (WGS) entry which is preliminary data.</text>
</comment>
<dbReference type="GO" id="GO:0005483">
    <property type="term" value="F:soluble NSF attachment protein activity"/>
    <property type="evidence" value="ECO:0007669"/>
    <property type="project" value="TreeGrafter"/>
</dbReference>
<dbReference type="InterPro" id="IPR001387">
    <property type="entry name" value="Cro/C1-type_HTH"/>
</dbReference>
<name>A0A7W2AQ76_9BACL</name>
<evidence type="ECO:0000256" key="4">
    <source>
        <dbReference type="ARBA" id="ARBA00022892"/>
    </source>
</evidence>
<protein>
    <recommendedName>
        <fullName evidence="7">Gamma-soluble NSF attachment protein</fullName>
    </recommendedName>
    <alternativeName>
        <fullName evidence="8">N-ethylmaleimide-sensitive factor attachment protein gamma</fullName>
    </alternativeName>
</protein>
<keyword evidence="9" id="KW-0802">TPR repeat</keyword>
<dbReference type="PROSITE" id="PS50005">
    <property type="entry name" value="TPR"/>
    <property type="match status" value="1"/>
</dbReference>
<dbReference type="EMBL" id="JACEOL010000006">
    <property type="protein sequence ID" value="MBA4601208.1"/>
    <property type="molecule type" value="Genomic_DNA"/>
</dbReference>
<dbReference type="Pfam" id="PF14938">
    <property type="entry name" value="SNAP"/>
    <property type="match status" value="1"/>
</dbReference>
<reference evidence="11 12" key="1">
    <citation type="submission" date="2020-07" db="EMBL/GenBank/DDBJ databases">
        <title>Thermoactinomyces phylogeny.</title>
        <authorList>
            <person name="Dunlap C."/>
        </authorList>
    </citation>
    <scope>NUCLEOTIDE SEQUENCE [LARGE SCALE GENOMIC DNA]</scope>
    <source>
        <strain evidence="11 12">AMNI-1</strain>
    </source>
</reference>
<dbReference type="GO" id="GO:0006886">
    <property type="term" value="P:intracellular protein transport"/>
    <property type="evidence" value="ECO:0007669"/>
    <property type="project" value="InterPro"/>
</dbReference>
<organism evidence="11 12">
    <name type="scientific">Thermoactinomyces mirandus</name>
    <dbReference type="NCBI Taxonomy" id="2756294"/>
    <lineage>
        <taxon>Bacteria</taxon>
        <taxon>Bacillati</taxon>
        <taxon>Bacillota</taxon>
        <taxon>Bacilli</taxon>
        <taxon>Bacillales</taxon>
        <taxon>Thermoactinomycetaceae</taxon>
        <taxon>Thermoactinomyces</taxon>
    </lineage>
</organism>
<dbReference type="GO" id="GO:0016192">
    <property type="term" value="P:vesicle-mediated transport"/>
    <property type="evidence" value="ECO:0007669"/>
    <property type="project" value="UniProtKB-KW"/>
</dbReference>
<dbReference type="SMART" id="SM00028">
    <property type="entry name" value="TPR"/>
    <property type="match status" value="6"/>
</dbReference>
<dbReference type="InterPro" id="IPR010982">
    <property type="entry name" value="Lambda_DNA-bd_dom_sf"/>
</dbReference>
<evidence type="ECO:0000256" key="2">
    <source>
        <dbReference type="ARBA" id="ARBA00010050"/>
    </source>
</evidence>
<gene>
    <name evidence="11" type="ORF">H2C83_02470</name>
</gene>
<evidence type="ECO:0000259" key="10">
    <source>
        <dbReference type="PROSITE" id="PS50943"/>
    </source>
</evidence>
<evidence type="ECO:0000256" key="1">
    <source>
        <dbReference type="ARBA" id="ARBA00004170"/>
    </source>
</evidence>
<dbReference type="InterPro" id="IPR011990">
    <property type="entry name" value="TPR-like_helical_dom_sf"/>
</dbReference>
<comment type="subcellular location">
    <subcellularLocation>
        <location evidence="1">Membrane</location>
        <topology evidence="1">Peripheral membrane protein</topology>
    </subcellularLocation>
</comment>
<dbReference type="SMART" id="SM00530">
    <property type="entry name" value="HTH_XRE"/>
    <property type="match status" value="1"/>
</dbReference>
<dbReference type="Gene3D" id="1.25.40.10">
    <property type="entry name" value="Tetratricopeptide repeat domain"/>
    <property type="match status" value="2"/>
</dbReference>
<dbReference type="PROSITE" id="PS50293">
    <property type="entry name" value="TPR_REGION"/>
    <property type="match status" value="1"/>
</dbReference>
<evidence type="ECO:0000313" key="11">
    <source>
        <dbReference type="EMBL" id="MBA4601208.1"/>
    </source>
</evidence>
<evidence type="ECO:0000256" key="6">
    <source>
        <dbReference type="ARBA" id="ARBA00023136"/>
    </source>
</evidence>
<dbReference type="PROSITE" id="PS50943">
    <property type="entry name" value="HTH_CROC1"/>
    <property type="match status" value="1"/>
</dbReference>
<feature type="domain" description="HTH cro/C1-type" evidence="10">
    <location>
        <begin position="16"/>
        <end position="69"/>
    </location>
</feature>
<dbReference type="CDD" id="cd00093">
    <property type="entry name" value="HTH_XRE"/>
    <property type="match status" value="1"/>
</dbReference>
<proteinExistence type="inferred from homology"/>
<dbReference type="InterPro" id="IPR019734">
    <property type="entry name" value="TPR_rpt"/>
</dbReference>
<keyword evidence="4" id="KW-0931">ER-Golgi transport</keyword>